<evidence type="ECO:0000313" key="2">
    <source>
        <dbReference type="EMBL" id="NUZ07948.1"/>
    </source>
</evidence>
<name>A0A7Y6NRF2_9BURK</name>
<comment type="caution">
    <text evidence="2">The sequence shown here is derived from an EMBL/GenBank/DDBJ whole genome shotgun (WGS) entry which is preliminary data.</text>
</comment>
<protein>
    <submittedName>
        <fullName evidence="2">Tripartite tricarboxylate transporter substrate binding protein</fullName>
    </submittedName>
</protein>
<comment type="similarity">
    <text evidence="1">Belongs to the UPF0065 (bug) family.</text>
</comment>
<sequence length="328" mass="34828">MIDSRQRRRLLLLTAAGGAGLLPVRMAIGQTFPTRPVRLIVPYGVGTVSDGTARLFADKLAAVWGQSLLVENVTGAGGVIGTQAIAKAAPDGYTLGMLASNHAMNAALYPQLPYDPVKDFQAVLHISFNQFAFCVHSAVPARTLQEFVAYARAHPGELNYSSSGNGGSPHLAMAKLASMAQIQLAHIPYRSNGAAITDLVGGRVTIMSTSVSALLPFIKTGQLRALAVSGDQRSPLLPDVPTAAEAGVPGYVMKNWNGFVAPAGLPQSLLTKLQADLMNVLRDKAVQAQFAVLGVEPEALGPAEFTRRLEEEITSWKKVVREAHVKLD</sequence>
<dbReference type="EMBL" id="JABWMJ010000010">
    <property type="protein sequence ID" value="NUZ07948.1"/>
    <property type="molecule type" value="Genomic_DNA"/>
</dbReference>
<dbReference type="AlphaFoldDB" id="A0A7Y6NRF2"/>
<reference evidence="2 3" key="1">
    <citation type="submission" date="2020-06" db="EMBL/GenBank/DDBJ databases">
        <title>Schlegella sp. ID0723 isolated from air conditioner.</title>
        <authorList>
            <person name="Kim D.Y."/>
            <person name="Kim D.-U."/>
        </authorList>
    </citation>
    <scope>NUCLEOTIDE SEQUENCE [LARGE SCALE GENOMIC DNA]</scope>
    <source>
        <strain evidence="2 3">ID0723</strain>
    </source>
</reference>
<dbReference type="PANTHER" id="PTHR42928">
    <property type="entry name" value="TRICARBOXYLATE-BINDING PROTEIN"/>
    <property type="match status" value="1"/>
</dbReference>
<proteinExistence type="inferred from homology"/>
<evidence type="ECO:0000313" key="3">
    <source>
        <dbReference type="Proteomes" id="UP000529637"/>
    </source>
</evidence>
<dbReference type="CDD" id="cd13578">
    <property type="entry name" value="PBP2_Bug27"/>
    <property type="match status" value="1"/>
</dbReference>
<dbReference type="InterPro" id="IPR005064">
    <property type="entry name" value="BUG"/>
</dbReference>
<dbReference type="PIRSF" id="PIRSF017082">
    <property type="entry name" value="YflP"/>
    <property type="match status" value="1"/>
</dbReference>
<evidence type="ECO:0000256" key="1">
    <source>
        <dbReference type="ARBA" id="ARBA00006987"/>
    </source>
</evidence>
<gene>
    <name evidence="2" type="ORF">HQN59_19465</name>
</gene>
<accession>A0A7Y6NRF2</accession>
<dbReference type="InterPro" id="IPR042100">
    <property type="entry name" value="Bug_dom1"/>
</dbReference>
<organism evidence="2 3">
    <name type="scientific">Piscinibacter koreensis</name>
    <dbReference type="NCBI Taxonomy" id="2742824"/>
    <lineage>
        <taxon>Bacteria</taxon>
        <taxon>Pseudomonadati</taxon>
        <taxon>Pseudomonadota</taxon>
        <taxon>Betaproteobacteria</taxon>
        <taxon>Burkholderiales</taxon>
        <taxon>Sphaerotilaceae</taxon>
        <taxon>Piscinibacter</taxon>
    </lineage>
</organism>
<keyword evidence="3" id="KW-1185">Reference proteome</keyword>
<dbReference type="Proteomes" id="UP000529637">
    <property type="component" value="Unassembled WGS sequence"/>
</dbReference>
<dbReference type="Gene3D" id="3.40.190.10">
    <property type="entry name" value="Periplasmic binding protein-like II"/>
    <property type="match status" value="1"/>
</dbReference>
<dbReference type="Pfam" id="PF03401">
    <property type="entry name" value="TctC"/>
    <property type="match status" value="1"/>
</dbReference>
<dbReference type="Gene3D" id="3.40.190.150">
    <property type="entry name" value="Bordetella uptake gene, domain 1"/>
    <property type="match status" value="1"/>
</dbReference>
<dbReference type="PANTHER" id="PTHR42928:SF5">
    <property type="entry name" value="BLR1237 PROTEIN"/>
    <property type="match status" value="1"/>
</dbReference>
<dbReference type="RefSeq" id="WP_176070790.1">
    <property type="nucleotide sequence ID" value="NZ_JABWMJ010000010.1"/>
</dbReference>
<dbReference type="SUPFAM" id="SSF53850">
    <property type="entry name" value="Periplasmic binding protein-like II"/>
    <property type="match status" value="1"/>
</dbReference>